<sequence>MDLRTLYSKHKQEDLFGRYIPPEKIEPLLLHYKSKFEIEVIGTSEEGKKIHSIKLGSGDFKIFMWSQMHGNESTTTKALFDFINYLKSDTEEAKIILDKFSIKIIPMLNPDGAERYTRENANKIDLNRDAQNRSQLEIRALFKVFDDFKPNLCLNLHDQRSIFSAGKKNKSAIISFLSPSADENKTITPARQLSMQLIANMAIKLDKQITEHIGRYDDEFNLNCVGDTFQSMEVPTILIEAGHFPEDYQRENTREYIFHSLLYLFNSINLTKDSLPEVSAYFSIPENKKLFYDILIKNVKISNKIESLDVAIQYEEQLVNKKIVFIPKIVRIEDLNGFYGHKTFDALGEKIQINNDESLKIGMRVNELLIGEKKISF</sequence>
<evidence type="ECO:0000313" key="9">
    <source>
        <dbReference type="EMBL" id="GGD94402.1"/>
    </source>
</evidence>
<name>A0A8J2VAJ1_9FLAO</name>
<evidence type="ECO:0000256" key="5">
    <source>
        <dbReference type="ARBA" id="ARBA00022833"/>
    </source>
</evidence>
<reference evidence="9" key="2">
    <citation type="submission" date="2020-09" db="EMBL/GenBank/DDBJ databases">
        <authorList>
            <person name="Sun Q."/>
            <person name="Zhou Y."/>
        </authorList>
    </citation>
    <scope>NUCLEOTIDE SEQUENCE</scope>
    <source>
        <strain evidence="9">CGMCC 1.12924</strain>
    </source>
</reference>
<dbReference type="InterPro" id="IPR000834">
    <property type="entry name" value="Peptidase_M14"/>
</dbReference>
<dbReference type="Pfam" id="PF00246">
    <property type="entry name" value="Peptidase_M14"/>
    <property type="match status" value="1"/>
</dbReference>
<evidence type="ECO:0000256" key="3">
    <source>
        <dbReference type="ARBA" id="ARBA00022670"/>
    </source>
</evidence>
<dbReference type="GO" id="GO:0005615">
    <property type="term" value="C:extracellular space"/>
    <property type="evidence" value="ECO:0007669"/>
    <property type="project" value="TreeGrafter"/>
</dbReference>
<gene>
    <name evidence="9" type="ORF">GCM10011312_17680</name>
</gene>
<evidence type="ECO:0000256" key="2">
    <source>
        <dbReference type="ARBA" id="ARBA00005988"/>
    </source>
</evidence>
<organism evidence="9 10">
    <name type="scientific">Planktosalinus lacus</name>
    <dbReference type="NCBI Taxonomy" id="1526573"/>
    <lineage>
        <taxon>Bacteria</taxon>
        <taxon>Pseudomonadati</taxon>
        <taxon>Bacteroidota</taxon>
        <taxon>Flavobacteriia</taxon>
        <taxon>Flavobacteriales</taxon>
        <taxon>Flavobacteriaceae</taxon>
        <taxon>Planktosalinus</taxon>
    </lineage>
</organism>
<evidence type="ECO:0000256" key="6">
    <source>
        <dbReference type="ARBA" id="ARBA00023049"/>
    </source>
</evidence>
<dbReference type="PROSITE" id="PS52035">
    <property type="entry name" value="PEPTIDASE_M14"/>
    <property type="match status" value="1"/>
</dbReference>
<feature type="active site" description="Proton donor/acceptor" evidence="7">
    <location>
        <position position="233"/>
    </location>
</feature>
<comment type="cofactor">
    <cofactor evidence="1">
        <name>Zn(2+)</name>
        <dbReference type="ChEBI" id="CHEBI:29105"/>
    </cofactor>
</comment>
<dbReference type="Proteomes" id="UP000652231">
    <property type="component" value="Unassembled WGS sequence"/>
</dbReference>
<keyword evidence="6" id="KW-0482">Metalloprotease</keyword>
<proteinExistence type="inferred from homology"/>
<dbReference type="Gene3D" id="3.40.630.10">
    <property type="entry name" value="Zn peptidases"/>
    <property type="match status" value="1"/>
</dbReference>
<evidence type="ECO:0000256" key="4">
    <source>
        <dbReference type="ARBA" id="ARBA00022801"/>
    </source>
</evidence>
<dbReference type="GO" id="GO:0008270">
    <property type="term" value="F:zinc ion binding"/>
    <property type="evidence" value="ECO:0007669"/>
    <property type="project" value="InterPro"/>
</dbReference>
<dbReference type="AlphaFoldDB" id="A0A8J2VAJ1"/>
<protein>
    <submittedName>
        <fullName evidence="9">Peptidase M14</fullName>
    </submittedName>
</protein>
<evidence type="ECO:0000259" key="8">
    <source>
        <dbReference type="PROSITE" id="PS52035"/>
    </source>
</evidence>
<evidence type="ECO:0000256" key="1">
    <source>
        <dbReference type="ARBA" id="ARBA00001947"/>
    </source>
</evidence>
<keyword evidence="10" id="KW-1185">Reference proteome</keyword>
<dbReference type="PANTHER" id="PTHR11705:SF143">
    <property type="entry name" value="SLL0236 PROTEIN"/>
    <property type="match status" value="1"/>
</dbReference>
<evidence type="ECO:0000256" key="7">
    <source>
        <dbReference type="PROSITE-ProRule" id="PRU01379"/>
    </source>
</evidence>
<keyword evidence="3" id="KW-0645">Protease</keyword>
<dbReference type="CDD" id="cd06239">
    <property type="entry name" value="M14-like"/>
    <property type="match status" value="1"/>
</dbReference>
<dbReference type="GO" id="GO:0006508">
    <property type="term" value="P:proteolysis"/>
    <property type="evidence" value="ECO:0007669"/>
    <property type="project" value="UniProtKB-KW"/>
</dbReference>
<dbReference type="SUPFAM" id="SSF53187">
    <property type="entry name" value="Zn-dependent exopeptidases"/>
    <property type="match status" value="1"/>
</dbReference>
<keyword evidence="4" id="KW-0378">Hydrolase</keyword>
<evidence type="ECO:0000313" key="10">
    <source>
        <dbReference type="Proteomes" id="UP000652231"/>
    </source>
</evidence>
<accession>A0A8J2VAJ1</accession>
<comment type="caution">
    <text evidence="9">The sequence shown here is derived from an EMBL/GenBank/DDBJ whole genome shotgun (WGS) entry which is preliminary data.</text>
</comment>
<comment type="similarity">
    <text evidence="2 7">Belongs to the peptidase M14 family.</text>
</comment>
<dbReference type="GO" id="GO:0004181">
    <property type="term" value="F:metallocarboxypeptidase activity"/>
    <property type="evidence" value="ECO:0007669"/>
    <property type="project" value="InterPro"/>
</dbReference>
<dbReference type="PANTHER" id="PTHR11705">
    <property type="entry name" value="PROTEASE FAMILY M14 CARBOXYPEPTIDASE A,B"/>
    <property type="match status" value="1"/>
</dbReference>
<keyword evidence="5" id="KW-0862">Zinc</keyword>
<feature type="domain" description="Peptidase M14" evidence="8">
    <location>
        <begin position="8"/>
        <end position="268"/>
    </location>
</feature>
<reference evidence="9" key="1">
    <citation type="journal article" date="2014" name="Int. J. Syst. Evol. Microbiol.">
        <title>Complete genome sequence of Corynebacterium casei LMG S-19264T (=DSM 44701T), isolated from a smear-ripened cheese.</title>
        <authorList>
            <consortium name="US DOE Joint Genome Institute (JGI-PGF)"/>
            <person name="Walter F."/>
            <person name="Albersmeier A."/>
            <person name="Kalinowski J."/>
            <person name="Ruckert C."/>
        </authorList>
    </citation>
    <scope>NUCLEOTIDE SEQUENCE</scope>
    <source>
        <strain evidence="9">CGMCC 1.12924</strain>
    </source>
</reference>
<dbReference type="RefSeq" id="WP_229741412.1">
    <property type="nucleotide sequence ID" value="NZ_BMGK01000006.1"/>
</dbReference>
<dbReference type="EMBL" id="BMGK01000006">
    <property type="protein sequence ID" value="GGD94402.1"/>
    <property type="molecule type" value="Genomic_DNA"/>
</dbReference>